<dbReference type="InterPro" id="IPR006941">
    <property type="entry name" value="RNase_CAF1"/>
</dbReference>
<dbReference type="InterPro" id="IPR051181">
    <property type="entry name" value="CAF1_poly(A)_ribonucleases"/>
</dbReference>
<dbReference type="Gene3D" id="3.30.420.10">
    <property type="entry name" value="Ribonuclease H-like superfamily/Ribonuclease H"/>
    <property type="match status" value="2"/>
</dbReference>
<dbReference type="GO" id="GO:0003723">
    <property type="term" value="F:RNA binding"/>
    <property type="evidence" value="ECO:0007669"/>
    <property type="project" value="TreeGrafter"/>
</dbReference>
<dbReference type="GO" id="GO:0000175">
    <property type="term" value="F:3'-5'-RNA exonuclease activity"/>
    <property type="evidence" value="ECO:0007669"/>
    <property type="project" value="TreeGrafter"/>
</dbReference>
<dbReference type="EMBL" id="RRYP01005535">
    <property type="protein sequence ID" value="TNV81953.1"/>
    <property type="molecule type" value="Genomic_DNA"/>
</dbReference>
<reference evidence="3" key="1">
    <citation type="submission" date="2019-06" db="EMBL/GenBank/DDBJ databases">
        <authorList>
            <person name="Zheng W."/>
        </authorList>
    </citation>
    <scope>NUCLEOTIDE SEQUENCE</scope>
    <source>
        <strain evidence="3">QDHG01</strain>
    </source>
</reference>
<dbReference type="Pfam" id="PF04857">
    <property type="entry name" value="CAF1"/>
    <property type="match status" value="1"/>
</dbReference>
<gene>
    <name evidence="3" type="ORF">FGO68_gene6872</name>
</gene>
<proteinExistence type="inferred from homology"/>
<organism evidence="3 4">
    <name type="scientific">Halteria grandinella</name>
    <dbReference type="NCBI Taxonomy" id="5974"/>
    <lineage>
        <taxon>Eukaryota</taxon>
        <taxon>Sar</taxon>
        <taxon>Alveolata</taxon>
        <taxon>Ciliophora</taxon>
        <taxon>Intramacronucleata</taxon>
        <taxon>Spirotrichea</taxon>
        <taxon>Stichotrichia</taxon>
        <taxon>Sporadotrichida</taxon>
        <taxon>Halteriidae</taxon>
        <taxon>Halteria</taxon>
    </lineage>
</organism>
<evidence type="ECO:0000256" key="2">
    <source>
        <dbReference type="SAM" id="MobiDB-lite"/>
    </source>
</evidence>
<dbReference type="PANTHER" id="PTHR15092">
    <property type="entry name" value="POLY A -SPECIFIC RIBONUCLEASE/TARGET OF EGR1, MEMBER 1"/>
    <property type="match status" value="1"/>
</dbReference>
<accession>A0A8J8NUX4</accession>
<comment type="similarity">
    <text evidence="1">Belongs to the CAF1 family.</text>
</comment>
<dbReference type="InterPro" id="IPR012337">
    <property type="entry name" value="RNaseH-like_sf"/>
</dbReference>
<evidence type="ECO:0000313" key="4">
    <source>
        <dbReference type="Proteomes" id="UP000785679"/>
    </source>
</evidence>
<dbReference type="Proteomes" id="UP000785679">
    <property type="component" value="Unassembled WGS sequence"/>
</dbReference>
<feature type="region of interest" description="Disordered" evidence="2">
    <location>
        <begin position="456"/>
        <end position="476"/>
    </location>
</feature>
<dbReference type="PANTHER" id="PTHR15092:SF22">
    <property type="entry name" value="POLY(A)-SPECIFIC RIBONUCLEASE PNLDC1"/>
    <property type="match status" value="1"/>
</dbReference>
<protein>
    <submittedName>
        <fullName evidence="3">Uncharacterized protein</fullName>
    </submittedName>
</protein>
<dbReference type="InterPro" id="IPR036397">
    <property type="entry name" value="RNaseH_sf"/>
</dbReference>
<dbReference type="AlphaFoldDB" id="A0A8J8NUX4"/>
<comment type="caution">
    <text evidence="3">The sequence shown here is derived from an EMBL/GenBank/DDBJ whole genome shotgun (WGS) entry which is preliminary data.</text>
</comment>
<name>A0A8J8NUX4_HALGN</name>
<dbReference type="SUPFAM" id="SSF53098">
    <property type="entry name" value="Ribonuclease H-like"/>
    <property type="match status" value="1"/>
</dbReference>
<keyword evidence="4" id="KW-1185">Reference proteome</keyword>
<evidence type="ECO:0000256" key="1">
    <source>
        <dbReference type="ARBA" id="ARBA00008372"/>
    </source>
</evidence>
<sequence>MDVTRENFAQLLPLIRESIAQAEFIGFDTEFSGLNVGFDDRQHDYDTTEDRYQKLKHNCTRMNTFQVGLACFHWDQGGERYLCRPFNFYVFKDSQVYESEVLQFQASCLKFLRENHFDFNKLFSSGITYQRLSQAAEVRTRCADYLKSQQPQFASAISPFTRFYMHLGDASQQLLKEHLQAVEKFVEDTKGSMRNEQMVVKVKSHALKRTLAKEIATRYKDSANVFTEFKKDNDLFTVKKWAKRIYSTPAAATQTKSSPEDPKLQPATQITLVSSTPPPTLPSLTQQMDSLTLTDDKELEELYSTEMGFSHIVQLLIDAKKPIIGHNMMYDIIYLYNQFIAPLPPTYLEFAAHWHALFPSIYDNKVLCTQAEYFGRTDLGRIYEKCTVDEKLVNCGVKVAFDIEKGFGNYEGSALLSHYHEAAYDAYMTGHAFAHCIKFKEFDQGPSKKVFNNTYSQEGKQATPSKEKEAEASVGGAGAQAIVRPPRLNMGHSFVQMYHNKVIQSPFAQQYFILDPALQDEETQRDVSMIVWVQLAEEGLMIDEMAKAFTEFGDYNTFKDSQSSFFLEFYYLEPKLVPTQTIDEFISVLFASKLAEERGIKEVVPYANAIKFKAHNRL</sequence>
<dbReference type="OrthoDB" id="414075at2759"/>
<evidence type="ECO:0000313" key="3">
    <source>
        <dbReference type="EMBL" id="TNV81953.1"/>
    </source>
</evidence>